<keyword evidence="5 10" id="KW-1133">Transmembrane helix</keyword>
<gene>
    <name evidence="12" type="ORF">EDB81DRAFT_872232</name>
</gene>
<dbReference type="GO" id="GO:0005351">
    <property type="term" value="F:carbohydrate:proton symporter activity"/>
    <property type="evidence" value="ECO:0007669"/>
    <property type="project" value="TreeGrafter"/>
</dbReference>
<dbReference type="InterPro" id="IPR003663">
    <property type="entry name" value="Sugar/inositol_transpt"/>
</dbReference>
<dbReference type="PROSITE" id="PS50850">
    <property type="entry name" value="MFS"/>
    <property type="match status" value="1"/>
</dbReference>
<feature type="region of interest" description="Disordered" evidence="9">
    <location>
        <begin position="1"/>
        <end position="30"/>
    </location>
</feature>
<dbReference type="PANTHER" id="PTHR48022:SF5">
    <property type="entry name" value="ALPHA-GLUCOSIDES PERMEASE MPH2-RELATED"/>
    <property type="match status" value="1"/>
</dbReference>
<comment type="subcellular location">
    <subcellularLocation>
        <location evidence="1">Membrane</location>
        <topology evidence="1">Multi-pass membrane protein</topology>
    </subcellularLocation>
</comment>
<feature type="transmembrane region" description="Helical" evidence="10">
    <location>
        <begin position="304"/>
        <end position="327"/>
    </location>
</feature>
<feature type="transmembrane region" description="Helical" evidence="10">
    <location>
        <begin position="42"/>
        <end position="62"/>
    </location>
</feature>
<dbReference type="InterPro" id="IPR050360">
    <property type="entry name" value="MFS_Sugar_Transporters"/>
</dbReference>
<keyword evidence="4 10" id="KW-0812">Transmembrane</keyword>
<evidence type="ECO:0000313" key="13">
    <source>
        <dbReference type="Proteomes" id="UP000738349"/>
    </source>
</evidence>
<dbReference type="InterPro" id="IPR005828">
    <property type="entry name" value="MFS_sugar_transport-like"/>
</dbReference>
<dbReference type="OrthoDB" id="6612291at2759"/>
<dbReference type="Pfam" id="PF00083">
    <property type="entry name" value="Sugar_tr"/>
    <property type="match status" value="1"/>
</dbReference>
<feature type="transmembrane region" description="Helical" evidence="10">
    <location>
        <begin position="401"/>
        <end position="420"/>
    </location>
</feature>
<feature type="transmembrane region" description="Helical" evidence="10">
    <location>
        <begin position="216"/>
        <end position="235"/>
    </location>
</feature>
<dbReference type="SUPFAM" id="SSF103473">
    <property type="entry name" value="MFS general substrate transporter"/>
    <property type="match status" value="1"/>
</dbReference>
<evidence type="ECO:0000256" key="2">
    <source>
        <dbReference type="ARBA" id="ARBA00010992"/>
    </source>
</evidence>
<evidence type="ECO:0000256" key="3">
    <source>
        <dbReference type="ARBA" id="ARBA00022448"/>
    </source>
</evidence>
<dbReference type="GO" id="GO:0000023">
    <property type="term" value="P:maltose metabolic process"/>
    <property type="evidence" value="ECO:0007669"/>
    <property type="project" value="UniProtKB-KW"/>
</dbReference>
<dbReference type="InterPro" id="IPR036259">
    <property type="entry name" value="MFS_trans_sf"/>
</dbReference>
<feature type="transmembrane region" description="Helical" evidence="10">
    <location>
        <begin position="466"/>
        <end position="485"/>
    </location>
</feature>
<feature type="transmembrane region" description="Helical" evidence="10">
    <location>
        <begin position="366"/>
        <end position="389"/>
    </location>
</feature>
<proteinExistence type="inferred from homology"/>
<dbReference type="Proteomes" id="UP000738349">
    <property type="component" value="Unassembled WGS sequence"/>
</dbReference>
<evidence type="ECO:0000256" key="9">
    <source>
        <dbReference type="SAM" id="MobiDB-lite"/>
    </source>
</evidence>
<evidence type="ECO:0000256" key="4">
    <source>
        <dbReference type="ARBA" id="ARBA00022692"/>
    </source>
</evidence>
<dbReference type="PROSITE" id="PS00216">
    <property type="entry name" value="SUGAR_TRANSPORT_1"/>
    <property type="match status" value="1"/>
</dbReference>
<name>A0A9P9DVN1_9HYPO</name>
<protein>
    <submittedName>
        <fullName evidence="12">Maltose permease</fullName>
    </submittedName>
</protein>
<evidence type="ECO:0000256" key="1">
    <source>
        <dbReference type="ARBA" id="ARBA00004141"/>
    </source>
</evidence>
<evidence type="ECO:0000313" key="12">
    <source>
        <dbReference type="EMBL" id="KAH7126081.1"/>
    </source>
</evidence>
<dbReference type="FunFam" id="1.20.1250.20:FF:000078">
    <property type="entry name" value="MFS maltose transporter, putative"/>
    <property type="match status" value="1"/>
</dbReference>
<feature type="transmembrane region" description="Helical" evidence="10">
    <location>
        <begin position="125"/>
        <end position="142"/>
    </location>
</feature>
<keyword evidence="13" id="KW-1185">Reference proteome</keyword>
<accession>A0A9P9DVN1</accession>
<feature type="transmembrane region" description="Helical" evidence="10">
    <location>
        <begin position="432"/>
        <end position="454"/>
    </location>
</feature>
<evidence type="ECO:0000256" key="8">
    <source>
        <dbReference type="RuleBase" id="RU003346"/>
    </source>
</evidence>
<dbReference type="AlphaFoldDB" id="A0A9P9DVN1"/>
<feature type="transmembrane region" description="Helical" evidence="10">
    <location>
        <begin position="154"/>
        <end position="175"/>
    </location>
</feature>
<evidence type="ECO:0000256" key="7">
    <source>
        <dbReference type="ARBA" id="ARBA00026248"/>
    </source>
</evidence>
<sequence>MGKDDEKTGHDEVTQLENTTSAAAEPTPNPADEKLTLRDVWAYRRVLGFCFIIYLLPINFGYEVSMVGKLFAVIPFAQQFGFEVDGTWVVKATDQQLVNAASTIGIFSSAFATGIVSDFIGRKKTIILACLICIGGILLQYYSTSIYMIFGGKLVSTLGFGLGHSLGPVFVAELAPTKMRGVCLVLINTSIVLGLWLNSITVYVCSKYTNDLAWRVPIITQVIPPSLLLIALIFLPESPTWLLIKGHHEEAAKSFRRFNGANFDVAAAIEVATVAIAKEEAAKKEQQGTSWLECFQGTNFRRTLIIVMVYISQQAVGVAFVSGYLTYYFRLAGVNDPLALGQTANAIQFVGNLCSWPLVDRLGRRPLIVGGYTIMTGLLLVIGGISTIGTPPALSATVSLMVIWGFLYQATLGAVAYAIGGETPSVRLRQKTYSINIMCSTAASCLVTQVLPYLLNTDKANIGGKIAFIFFGLSLPVLVYLYFCLPELKGRNYAEVQEMFENKVPARQFKKYKCDSALLEQSDKRVLEA</sequence>
<feature type="transmembrane region" description="Helical" evidence="10">
    <location>
        <begin position="97"/>
        <end position="116"/>
    </location>
</feature>
<dbReference type="InterPro" id="IPR020846">
    <property type="entry name" value="MFS_dom"/>
</dbReference>
<dbReference type="PANTHER" id="PTHR48022">
    <property type="entry name" value="PLASTIDIC GLUCOSE TRANSPORTER 4"/>
    <property type="match status" value="1"/>
</dbReference>
<feature type="domain" description="Major facilitator superfamily (MFS) profile" evidence="11">
    <location>
        <begin position="49"/>
        <end position="489"/>
    </location>
</feature>
<keyword evidence="7" id="KW-0462">Maltose metabolism</keyword>
<dbReference type="NCBIfam" id="TIGR00879">
    <property type="entry name" value="SP"/>
    <property type="match status" value="1"/>
</dbReference>
<feature type="transmembrane region" description="Helical" evidence="10">
    <location>
        <begin position="339"/>
        <end position="359"/>
    </location>
</feature>
<comment type="caution">
    <text evidence="12">The sequence shown here is derived from an EMBL/GenBank/DDBJ whole genome shotgun (WGS) entry which is preliminary data.</text>
</comment>
<keyword evidence="3 8" id="KW-0813">Transport</keyword>
<dbReference type="EMBL" id="JAGMUV010000020">
    <property type="protein sequence ID" value="KAH7126081.1"/>
    <property type="molecule type" value="Genomic_DNA"/>
</dbReference>
<dbReference type="GO" id="GO:0016020">
    <property type="term" value="C:membrane"/>
    <property type="evidence" value="ECO:0007669"/>
    <property type="project" value="UniProtKB-SubCell"/>
</dbReference>
<evidence type="ECO:0000259" key="11">
    <source>
        <dbReference type="PROSITE" id="PS50850"/>
    </source>
</evidence>
<evidence type="ECO:0000256" key="6">
    <source>
        <dbReference type="ARBA" id="ARBA00023136"/>
    </source>
</evidence>
<evidence type="ECO:0000256" key="10">
    <source>
        <dbReference type="SAM" id="Phobius"/>
    </source>
</evidence>
<dbReference type="Gene3D" id="1.20.1250.20">
    <property type="entry name" value="MFS general substrate transporter like domains"/>
    <property type="match status" value="1"/>
</dbReference>
<keyword evidence="6 10" id="KW-0472">Membrane</keyword>
<feature type="transmembrane region" description="Helical" evidence="10">
    <location>
        <begin position="182"/>
        <end position="204"/>
    </location>
</feature>
<organism evidence="12 13">
    <name type="scientific">Dactylonectria macrodidyma</name>
    <dbReference type="NCBI Taxonomy" id="307937"/>
    <lineage>
        <taxon>Eukaryota</taxon>
        <taxon>Fungi</taxon>
        <taxon>Dikarya</taxon>
        <taxon>Ascomycota</taxon>
        <taxon>Pezizomycotina</taxon>
        <taxon>Sordariomycetes</taxon>
        <taxon>Hypocreomycetidae</taxon>
        <taxon>Hypocreales</taxon>
        <taxon>Nectriaceae</taxon>
        <taxon>Dactylonectria</taxon>
    </lineage>
</organism>
<dbReference type="InterPro" id="IPR005829">
    <property type="entry name" value="Sugar_transporter_CS"/>
</dbReference>
<feature type="compositionally biased region" description="Basic and acidic residues" evidence="9">
    <location>
        <begin position="1"/>
        <end position="13"/>
    </location>
</feature>
<reference evidence="12" key="1">
    <citation type="journal article" date="2021" name="Nat. Commun.">
        <title>Genetic determinants of endophytism in the Arabidopsis root mycobiome.</title>
        <authorList>
            <person name="Mesny F."/>
            <person name="Miyauchi S."/>
            <person name="Thiergart T."/>
            <person name="Pickel B."/>
            <person name="Atanasova L."/>
            <person name="Karlsson M."/>
            <person name="Huettel B."/>
            <person name="Barry K.W."/>
            <person name="Haridas S."/>
            <person name="Chen C."/>
            <person name="Bauer D."/>
            <person name="Andreopoulos W."/>
            <person name="Pangilinan J."/>
            <person name="LaButti K."/>
            <person name="Riley R."/>
            <person name="Lipzen A."/>
            <person name="Clum A."/>
            <person name="Drula E."/>
            <person name="Henrissat B."/>
            <person name="Kohler A."/>
            <person name="Grigoriev I.V."/>
            <person name="Martin F.M."/>
            <person name="Hacquard S."/>
        </authorList>
    </citation>
    <scope>NUCLEOTIDE SEQUENCE</scope>
    <source>
        <strain evidence="12">MPI-CAGE-AT-0147</strain>
    </source>
</reference>
<comment type="similarity">
    <text evidence="2 8">Belongs to the major facilitator superfamily. Sugar transporter (TC 2.A.1.1) family.</text>
</comment>
<evidence type="ECO:0000256" key="5">
    <source>
        <dbReference type="ARBA" id="ARBA00022989"/>
    </source>
</evidence>